<evidence type="ECO:0000256" key="1">
    <source>
        <dbReference type="SAM" id="Phobius"/>
    </source>
</evidence>
<dbReference type="Proteomes" id="UP000250186">
    <property type="component" value="Unassembled WGS sequence"/>
</dbReference>
<accession>A0ABX9EQU4</accession>
<dbReference type="EMBL" id="LUSW01000028">
    <property type="protein sequence ID" value="RAT32507.1"/>
    <property type="molecule type" value="Genomic_DNA"/>
</dbReference>
<organism evidence="2 3">
    <name type="scientific">Lonsdalea populi</name>
    <dbReference type="NCBI Taxonomy" id="1172565"/>
    <lineage>
        <taxon>Bacteria</taxon>
        <taxon>Pseudomonadati</taxon>
        <taxon>Pseudomonadota</taxon>
        <taxon>Gammaproteobacteria</taxon>
        <taxon>Enterobacterales</taxon>
        <taxon>Pectobacteriaceae</taxon>
        <taxon>Lonsdalea</taxon>
    </lineage>
</organism>
<evidence type="ECO:0000313" key="2">
    <source>
        <dbReference type="EMBL" id="RAT32507.1"/>
    </source>
</evidence>
<dbReference type="RefSeq" id="WP_112092593.1">
    <property type="nucleotide sequence ID" value="NZ_LUSR01000073.1"/>
</dbReference>
<keyword evidence="1" id="KW-0472">Membrane</keyword>
<feature type="transmembrane region" description="Helical" evidence="1">
    <location>
        <begin position="60"/>
        <end position="79"/>
    </location>
</feature>
<protein>
    <submittedName>
        <fullName evidence="2">Uncharacterized protein</fullName>
    </submittedName>
</protein>
<keyword evidence="3" id="KW-1185">Reference proteome</keyword>
<name>A0ABX9EQU4_9GAMM</name>
<keyword evidence="1" id="KW-1133">Transmembrane helix</keyword>
<reference evidence="2 3" key="1">
    <citation type="submission" date="2016-02" db="EMBL/GenBank/DDBJ databases">
        <title>Species-wide whole genome sequencing reveals diversity, host range in Lonsdalea quercina.</title>
        <authorList>
            <person name="Li Y."/>
        </authorList>
    </citation>
    <scope>NUCLEOTIDE SEQUENCE [LARGE SCALE GENOMIC DNA]</scope>
    <source>
        <strain evidence="2 3">CFCC 12721</strain>
    </source>
</reference>
<gene>
    <name evidence="2" type="ORF">AU492_12340</name>
</gene>
<keyword evidence="1" id="KW-0812">Transmembrane</keyword>
<proteinExistence type="predicted"/>
<comment type="caution">
    <text evidence="2">The sequence shown here is derived from an EMBL/GenBank/DDBJ whole genome shotgun (WGS) entry which is preliminary data.</text>
</comment>
<evidence type="ECO:0000313" key="3">
    <source>
        <dbReference type="Proteomes" id="UP000250186"/>
    </source>
</evidence>
<sequence length="228" mass="26378">MNITFAFLIINYLLLVVGRLHQFDENSFFYIHYSTMLPLIWVMSPISTLVFICSRHRLKWRYACGNVLLHVLTALWINYIGPISAAVSFGSPTIISVGDNENYVVINAPKGQQAMIDLVMAYFKQHPFDKNQEEVNAVFKKKSIDTPTNGKRQLSHWWNEPMTGATPKYIYTGDYEIVAMTYFNKKNNNDLKMLTRFWFVNGYEFTCDKNEFNIVDVQLNGAQDPTCN</sequence>
<feature type="transmembrane region" description="Helical" evidence="1">
    <location>
        <begin position="30"/>
        <end position="53"/>
    </location>
</feature>